<feature type="compositionally biased region" description="Basic and acidic residues" evidence="2">
    <location>
        <begin position="220"/>
        <end position="230"/>
    </location>
</feature>
<reference evidence="4 5" key="2">
    <citation type="journal article" date="2017" name="Nature">
        <title>The Apostasia genome and the evolution of orchids.</title>
        <authorList>
            <person name="Zhang G.Q."/>
            <person name="Liu K.W."/>
            <person name="Li Z."/>
            <person name="Lohaus R."/>
            <person name="Hsiao Y.Y."/>
            <person name="Niu S.C."/>
            <person name="Wang J.Y."/>
            <person name="Lin Y.C."/>
            <person name="Xu Q."/>
            <person name="Chen L.J."/>
            <person name="Yoshida K."/>
            <person name="Fujiwara S."/>
            <person name="Wang Z.W."/>
            <person name="Zhang Y.Q."/>
            <person name="Mitsuda N."/>
            <person name="Wang M."/>
            <person name="Liu G.H."/>
            <person name="Pecoraro L."/>
            <person name="Huang H.X."/>
            <person name="Xiao X.J."/>
            <person name="Lin M."/>
            <person name="Wu X.Y."/>
            <person name="Wu W.L."/>
            <person name="Chen Y.Y."/>
            <person name="Chang S.B."/>
            <person name="Sakamoto S."/>
            <person name="Ohme-Takagi M."/>
            <person name="Yagi M."/>
            <person name="Zeng S.J."/>
            <person name="Shen C.Y."/>
            <person name="Yeh C.M."/>
            <person name="Luo Y.B."/>
            <person name="Tsai W.C."/>
            <person name="Van de Peer Y."/>
            <person name="Liu Z.J."/>
        </authorList>
    </citation>
    <scope>NUCLEOTIDE SEQUENCE [LARGE SCALE GENOMIC DNA]</scope>
    <source>
        <tissue evidence="4">The whole plant</tissue>
    </source>
</reference>
<reference evidence="4 5" key="1">
    <citation type="journal article" date="2016" name="Sci. Rep.">
        <title>The Dendrobium catenatum Lindl. genome sequence provides insights into polysaccharide synthase, floral development and adaptive evolution.</title>
        <authorList>
            <person name="Zhang G.Q."/>
            <person name="Xu Q."/>
            <person name="Bian C."/>
            <person name="Tsai W.C."/>
            <person name="Yeh C.M."/>
            <person name="Liu K.W."/>
            <person name="Yoshida K."/>
            <person name="Zhang L.S."/>
            <person name="Chang S.B."/>
            <person name="Chen F."/>
            <person name="Shi Y."/>
            <person name="Su Y.Y."/>
            <person name="Zhang Y.Q."/>
            <person name="Chen L.J."/>
            <person name="Yin Y."/>
            <person name="Lin M."/>
            <person name="Huang H."/>
            <person name="Deng H."/>
            <person name="Wang Z.W."/>
            <person name="Zhu S.L."/>
            <person name="Zhao X."/>
            <person name="Deng C."/>
            <person name="Niu S.C."/>
            <person name="Huang J."/>
            <person name="Wang M."/>
            <person name="Liu G.H."/>
            <person name="Yang H.J."/>
            <person name="Xiao X.J."/>
            <person name="Hsiao Y.Y."/>
            <person name="Wu W.L."/>
            <person name="Chen Y.Y."/>
            <person name="Mitsuda N."/>
            <person name="Ohme-Takagi M."/>
            <person name="Luo Y.B."/>
            <person name="Van de Peer Y."/>
            <person name="Liu Z.J."/>
        </authorList>
    </citation>
    <scope>NUCLEOTIDE SEQUENCE [LARGE SCALE GENOMIC DNA]</scope>
    <source>
        <tissue evidence="4">The whole plant</tissue>
    </source>
</reference>
<sequence>MAIVAKLMGRRVSFPFLLEELKRKWYHFGNFEIVTIAPNTFICIFQSHEIRDAVLSSGPWIVAGNIIGMDKWSSTTSPSSLHGLHSPIWIRLPQLPLIYWDINNITRIANGIGEPLWMDSHTSTWGKSSFARIFVRIDLSQKLAPGVWINGIHGKFFQRIEYEGLTNFCFDCGYIGHANGHCPSKSQGSRPSPSCHQASPSTKAAPMGPPMNGPLPGTEESAREGPLGHEEQEENSLGDWNLVSRKKKGKQKGTNVPKVTRQSKQIGQISPSSRALKDVQQQMEEISNRIVNQSNHHPKDHRVTFQAAKPSQDNPPSTINLSKRQHKASKAYMEKQLLQLGPIATLPRKRRKNLQDDTGGDFVPFEEQ</sequence>
<feature type="region of interest" description="Disordered" evidence="2">
    <location>
        <begin position="304"/>
        <end position="329"/>
    </location>
</feature>
<keyword evidence="1" id="KW-0479">Metal-binding</keyword>
<protein>
    <recommendedName>
        <fullName evidence="3">CCHC-type domain-containing protein</fullName>
    </recommendedName>
</protein>
<feature type="region of interest" description="Disordered" evidence="2">
    <location>
        <begin position="348"/>
        <end position="368"/>
    </location>
</feature>
<keyword evidence="1" id="KW-0862">Zinc</keyword>
<dbReference type="EMBL" id="KZ501944">
    <property type="protein sequence ID" value="PKU86532.1"/>
    <property type="molecule type" value="Genomic_DNA"/>
</dbReference>
<dbReference type="Pfam" id="PF14111">
    <property type="entry name" value="DUF4283"/>
    <property type="match status" value="1"/>
</dbReference>
<proteinExistence type="predicted"/>
<name>A0A2I0XF42_9ASPA</name>
<organism evidence="4 5">
    <name type="scientific">Dendrobium catenatum</name>
    <dbReference type="NCBI Taxonomy" id="906689"/>
    <lineage>
        <taxon>Eukaryota</taxon>
        <taxon>Viridiplantae</taxon>
        <taxon>Streptophyta</taxon>
        <taxon>Embryophyta</taxon>
        <taxon>Tracheophyta</taxon>
        <taxon>Spermatophyta</taxon>
        <taxon>Magnoliopsida</taxon>
        <taxon>Liliopsida</taxon>
        <taxon>Asparagales</taxon>
        <taxon>Orchidaceae</taxon>
        <taxon>Epidendroideae</taxon>
        <taxon>Malaxideae</taxon>
        <taxon>Dendrobiinae</taxon>
        <taxon>Dendrobium</taxon>
    </lineage>
</organism>
<feature type="domain" description="CCHC-type" evidence="3">
    <location>
        <begin position="169"/>
        <end position="184"/>
    </location>
</feature>
<dbReference type="InterPro" id="IPR025558">
    <property type="entry name" value="DUF4283"/>
</dbReference>
<dbReference type="GO" id="GO:0008270">
    <property type="term" value="F:zinc ion binding"/>
    <property type="evidence" value="ECO:0007669"/>
    <property type="project" value="UniProtKB-KW"/>
</dbReference>
<feature type="compositionally biased region" description="Polar residues" evidence="2">
    <location>
        <begin position="309"/>
        <end position="322"/>
    </location>
</feature>
<evidence type="ECO:0000256" key="1">
    <source>
        <dbReference type="PROSITE-ProRule" id="PRU00047"/>
    </source>
</evidence>
<dbReference type="InterPro" id="IPR001878">
    <property type="entry name" value="Znf_CCHC"/>
</dbReference>
<dbReference type="Proteomes" id="UP000233837">
    <property type="component" value="Unassembled WGS sequence"/>
</dbReference>
<feature type="region of interest" description="Disordered" evidence="2">
    <location>
        <begin position="182"/>
        <end position="274"/>
    </location>
</feature>
<dbReference type="PROSITE" id="PS50158">
    <property type="entry name" value="ZF_CCHC"/>
    <property type="match status" value="1"/>
</dbReference>
<dbReference type="GO" id="GO:0003676">
    <property type="term" value="F:nucleic acid binding"/>
    <property type="evidence" value="ECO:0007669"/>
    <property type="project" value="InterPro"/>
</dbReference>
<accession>A0A2I0XF42</accession>
<dbReference type="InterPro" id="IPR040256">
    <property type="entry name" value="At4g02000-like"/>
</dbReference>
<keyword evidence="5" id="KW-1185">Reference proteome</keyword>
<dbReference type="PANTHER" id="PTHR31286">
    <property type="entry name" value="GLYCINE-RICH CELL WALL STRUCTURAL PROTEIN 1.8-LIKE"/>
    <property type="match status" value="1"/>
</dbReference>
<dbReference type="PANTHER" id="PTHR31286:SF99">
    <property type="entry name" value="DUF4283 DOMAIN-CONTAINING PROTEIN"/>
    <property type="match status" value="1"/>
</dbReference>
<evidence type="ECO:0000256" key="2">
    <source>
        <dbReference type="SAM" id="MobiDB-lite"/>
    </source>
</evidence>
<keyword evidence="1" id="KW-0863">Zinc-finger</keyword>
<gene>
    <name evidence="4" type="ORF">MA16_Dca010568</name>
</gene>
<feature type="compositionally biased region" description="Polar residues" evidence="2">
    <location>
        <begin position="184"/>
        <end position="202"/>
    </location>
</feature>
<evidence type="ECO:0000313" key="4">
    <source>
        <dbReference type="EMBL" id="PKU86532.1"/>
    </source>
</evidence>
<feature type="compositionally biased region" description="Polar residues" evidence="2">
    <location>
        <begin position="260"/>
        <end position="274"/>
    </location>
</feature>
<evidence type="ECO:0000259" key="3">
    <source>
        <dbReference type="PROSITE" id="PS50158"/>
    </source>
</evidence>
<dbReference type="AlphaFoldDB" id="A0A2I0XF42"/>
<evidence type="ECO:0000313" key="5">
    <source>
        <dbReference type="Proteomes" id="UP000233837"/>
    </source>
</evidence>